<dbReference type="SUPFAM" id="SSF56672">
    <property type="entry name" value="DNA/RNA polymerases"/>
    <property type="match status" value="1"/>
</dbReference>
<reference evidence="6 7" key="1">
    <citation type="journal article" date="2018" name="Cell">
        <title>The Chara Genome: Secondary Complexity and Implications for Plant Terrestrialization.</title>
        <authorList>
            <person name="Nishiyama T."/>
            <person name="Sakayama H."/>
            <person name="Vries J.D."/>
            <person name="Buschmann H."/>
            <person name="Saint-Marcoux D."/>
            <person name="Ullrich K.K."/>
            <person name="Haas F.B."/>
            <person name="Vanderstraeten L."/>
            <person name="Becker D."/>
            <person name="Lang D."/>
            <person name="Vosolsobe S."/>
            <person name="Rombauts S."/>
            <person name="Wilhelmsson P.K.I."/>
            <person name="Janitza P."/>
            <person name="Kern R."/>
            <person name="Heyl A."/>
            <person name="Rumpler F."/>
            <person name="Villalobos L.I.A.C."/>
            <person name="Clay J.M."/>
            <person name="Skokan R."/>
            <person name="Toyoda A."/>
            <person name="Suzuki Y."/>
            <person name="Kagoshima H."/>
            <person name="Schijlen E."/>
            <person name="Tajeshwar N."/>
            <person name="Catarino B."/>
            <person name="Hetherington A.J."/>
            <person name="Saltykova A."/>
            <person name="Bonnot C."/>
            <person name="Breuninger H."/>
            <person name="Symeonidi A."/>
            <person name="Radhakrishnan G.V."/>
            <person name="Van Nieuwerburgh F."/>
            <person name="Deforce D."/>
            <person name="Chang C."/>
            <person name="Karol K.G."/>
            <person name="Hedrich R."/>
            <person name="Ulvskov P."/>
            <person name="Glockner G."/>
            <person name="Delwiche C.F."/>
            <person name="Petrasek J."/>
            <person name="Van de Peer Y."/>
            <person name="Friml J."/>
            <person name="Beilby M."/>
            <person name="Dolan L."/>
            <person name="Kohara Y."/>
            <person name="Sugano S."/>
            <person name="Fujiyama A."/>
            <person name="Delaux P.-M."/>
            <person name="Quint M."/>
            <person name="TheiBen G."/>
            <person name="Hagemann M."/>
            <person name="Harholt J."/>
            <person name="Dunand C."/>
            <person name="Zachgo S."/>
            <person name="Langdale J."/>
            <person name="Maumus F."/>
            <person name="Straeten D.V.D."/>
            <person name="Gould S.B."/>
            <person name="Rensing S.A."/>
        </authorList>
    </citation>
    <scope>NUCLEOTIDE SEQUENCE [LARGE SCALE GENOMIC DNA]</scope>
    <source>
        <strain evidence="6 7">S276</strain>
    </source>
</reference>
<dbReference type="Gene3D" id="2.40.70.10">
    <property type="entry name" value="Acid Proteases"/>
    <property type="match status" value="1"/>
</dbReference>
<dbReference type="CDD" id="cd01647">
    <property type="entry name" value="RT_LTR"/>
    <property type="match status" value="1"/>
</dbReference>
<feature type="region of interest" description="Disordered" evidence="3">
    <location>
        <begin position="1099"/>
        <end position="1215"/>
    </location>
</feature>
<feature type="compositionally biased region" description="Basic and acidic residues" evidence="3">
    <location>
        <begin position="1194"/>
        <end position="1215"/>
    </location>
</feature>
<evidence type="ECO:0000256" key="3">
    <source>
        <dbReference type="SAM" id="MobiDB-lite"/>
    </source>
</evidence>
<evidence type="ECO:0000259" key="5">
    <source>
        <dbReference type="Pfam" id="PF17919"/>
    </source>
</evidence>
<organism evidence="6 7">
    <name type="scientific">Chara braunii</name>
    <name type="common">Braun's stonewort</name>
    <dbReference type="NCBI Taxonomy" id="69332"/>
    <lineage>
        <taxon>Eukaryota</taxon>
        <taxon>Viridiplantae</taxon>
        <taxon>Streptophyta</taxon>
        <taxon>Charophyceae</taxon>
        <taxon>Charales</taxon>
        <taxon>Characeae</taxon>
        <taxon>Chara</taxon>
    </lineage>
</organism>
<feature type="compositionally biased region" description="Basic and acidic residues" evidence="3">
    <location>
        <begin position="1231"/>
        <end position="1245"/>
    </location>
</feature>
<dbReference type="Gene3D" id="3.30.70.270">
    <property type="match status" value="2"/>
</dbReference>
<evidence type="ECO:0000313" key="6">
    <source>
        <dbReference type="EMBL" id="GBG61430.1"/>
    </source>
</evidence>
<feature type="compositionally biased region" description="Basic and acidic residues" evidence="3">
    <location>
        <begin position="1132"/>
        <end position="1162"/>
    </location>
</feature>
<dbReference type="InterPro" id="IPR021109">
    <property type="entry name" value="Peptidase_aspartic_dom_sf"/>
</dbReference>
<dbReference type="Pfam" id="PF00078">
    <property type="entry name" value="RVT_1"/>
    <property type="match status" value="1"/>
</dbReference>
<proteinExistence type="predicted"/>
<dbReference type="InterPro" id="IPR000477">
    <property type="entry name" value="RT_dom"/>
</dbReference>
<feature type="domain" description="Reverse transcriptase" evidence="4">
    <location>
        <begin position="673"/>
        <end position="843"/>
    </location>
</feature>
<feature type="domain" description="Reverse transcriptase/retrotransposon-derived protein RNase H-like" evidence="5">
    <location>
        <begin position="908"/>
        <end position="1009"/>
    </location>
</feature>
<dbReference type="GO" id="GO:0008270">
    <property type="term" value="F:zinc ion binding"/>
    <property type="evidence" value="ECO:0007669"/>
    <property type="project" value="InterPro"/>
</dbReference>
<dbReference type="InterPro" id="IPR043502">
    <property type="entry name" value="DNA/RNA_pol_sf"/>
</dbReference>
<protein>
    <recommendedName>
        <fullName evidence="8">Reverse transcriptase domain-containing protein</fullName>
    </recommendedName>
</protein>
<dbReference type="InterPro" id="IPR036875">
    <property type="entry name" value="Znf_CCHC_sf"/>
</dbReference>
<evidence type="ECO:0000256" key="2">
    <source>
        <dbReference type="ARBA" id="ARBA00022750"/>
    </source>
</evidence>
<keyword evidence="1" id="KW-0645">Protease</keyword>
<dbReference type="GO" id="GO:0006508">
    <property type="term" value="P:proteolysis"/>
    <property type="evidence" value="ECO:0007669"/>
    <property type="project" value="UniProtKB-KW"/>
</dbReference>
<dbReference type="Proteomes" id="UP000265515">
    <property type="component" value="Unassembled WGS sequence"/>
</dbReference>
<evidence type="ECO:0000313" key="7">
    <source>
        <dbReference type="Proteomes" id="UP000265515"/>
    </source>
</evidence>
<dbReference type="InterPro" id="IPR051320">
    <property type="entry name" value="Viral_Replic_Matur_Polypro"/>
</dbReference>
<feature type="compositionally biased region" description="Basic and acidic residues" evidence="3">
    <location>
        <begin position="320"/>
        <end position="350"/>
    </location>
</feature>
<keyword evidence="2" id="KW-0064">Aspartyl protease</keyword>
<name>A0A388JUH4_CHABU</name>
<dbReference type="FunFam" id="3.10.20.370:FF:000001">
    <property type="entry name" value="Retrovirus-related Pol polyprotein from transposon 17.6-like protein"/>
    <property type="match status" value="1"/>
</dbReference>
<comment type="caution">
    <text evidence="6">The sequence shown here is derived from an EMBL/GenBank/DDBJ whole genome shotgun (WGS) entry which is preliminary data.</text>
</comment>
<dbReference type="Gramene" id="GBG61430">
    <property type="protein sequence ID" value="GBG61430"/>
    <property type="gene ID" value="CBR_g21775"/>
</dbReference>
<feature type="region of interest" description="Disordered" evidence="3">
    <location>
        <begin position="1231"/>
        <end position="1260"/>
    </location>
</feature>
<feature type="region of interest" description="Disordered" evidence="3">
    <location>
        <begin position="1457"/>
        <end position="1504"/>
    </location>
</feature>
<dbReference type="Gene3D" id="3.10.10.10">
    <property type="entry name" value="HIV Type 1 Reverse Transcriptase, subunit A, domain 1"/>
    <property type="match status" value="1"/>
</dbReference>
<dbReference type="GO" id="GO:0004190">
    <property type="term" value="F:aspartic-type endopeptidase activity"/>
    <property type="evidence" value="ECO:0007669"/>
    <property type="project" value="UniProtKB-KW"/>
</dbReference>
<accession>A0A388JUH4</accession>
<dbReference type="PANTHER" id="PTHR33064:SF37">
    <property type="entry name" value="RIBONUCLEASE H"/>
    <property type="match status" value="1"/>
</dbReference>
<dbReference type="Pfam" id="PF17919">
    <property type="entry name" value="RT_RNaseH_2"/>
    <property type="match status" value="1"/>
</dbReference>
<sequence length="1576" mass="179243">MADANGIERGPGATPEDFVKALEKREMARLQVPKVNIFHFNGDRVSEWLELLEQVISEALEADKFKLMPRYVWRELRPEVVKVAADANGEWAKFKEEMQRRFKLGDGLLTKEDLEMLRRDEFSTVGAFATTFEKMAKKVPGLAEEEQCVTFLEHFKNWEGSSLTKKAAPGKKLAWAAIKEGVMDEELDQVDIFQMRQARKKRKALDATTSDGCDFKKMVEDAVAQLHAAKDARRKTMAAPQTIGIAKKAVVQEEEEEEEKKEPEPQKLTKAQRKARNSAQGGQGSGRGQVPQAVAMPPPESSGEKKVVEPPVNEEEEDDCLRNEEDEKAEQKAKKRGVKADTEKAPEQKNKKYTVRVEEKFDVEEIMGRILEGHNHLMNLKDVLASAPKLREELKARLCRKMVASVRLGAIILKEAEWSETGTKMDRKSVACGCFDVVVKGKACTAMVDTGTKMNLIKEEDAVRLGMEIDRSDNGILVGANSQSIFVGTASKVVLEIRKWWNKWELKNLRGGLKQGSQRRYKRVDQKCRPVPVLIAEEKEVYYERERELIRQMREDAANMPSRINPEIEKALIIGEPGFLTAQEEKLMVETIRGRHTAYAFNDDERGRLDVDKILMIRIHTVPHEPWNLRGARYPNPGDEEKIVDYLDGKIRTHVADYSSGPYASPWFCFIKPNRTLRWVQDLQRLNAVTVRDAGGLPNADALSEACAGRAIISLIDLYSGYDQFPVYLSDRPMMAMHTPRGLIHMNVAPQGWTNAVAMVQRHMMRAMQPVSPHITQPYIDDLAVKGSKVKDEQEVMPGIKRFVWDHVQDLCQVLDLLQEHNLTASGPKSKHCMRGATILGFVCDEKGRRPDTKKTNKILEWPIPFETITEVRSFLGTCGFWIIFIKGFATKTEHLRKLVHQGQDWEWGDRQESVIKDLKKEFEEGGLVLGVPDHAAVITRPFIIETDAGPTALGEVLIQKDLNGEERPLRFESRTLNTAERNYSQFKRETLAVLHCLRIFRNYLFGSRHATFPIESFLKTWRRQDLESELTFEELLDLRARQIGAIEDRIEGAASKVAYNRAHDKFRWDKMARVRKESLRMGDTMLLRLLRSYYTPARQAEERKSMEKKRKEPEAEGRRTFERGASSTSQEGERRREHASHRMERGEELPAKRNQERRELEVSEAPPQSIQRPEDQAMTETRPEAPCELTGQRMDEDQAARQKELDRQERATREQEIRAEVMRKNLKELHRKVEQGERPVNLKDRKGKSVSSQQEEDPPLLSEAWENFDRLMGAARGPEGPQQEMGVKLVFADLLILKGVMKEGFAAARASDQKIGERLTKVAQKAYSQGVEWEKEDKELKKNQERQDRELDAMKPQNMHMQGKTKSEEFEWQMPSTVTLLQVRRGLDVTHQAEVVRDEGAPPIDRMVAEGQMIQGSKVEAEQGIGQETCQDSTMPQGMPLVANLEEALGLWATGSGSAVRASGPARQTEESAACPTPSETPQQEVTSEVTAVPSSILSQEEEKTTRKKSGKCFYCKKGKHFSDDCPKFYEDEARGFVTRVSTGIWRDRNGNLVERSCDGGRMQLCGQIGEGMID</sequence>
<feature type="region of interest" description="Disordered" evidence="3">
    <location>
        <begin position="250"/>
        <end position="350"/>
    </location>
</feature>
<dbReference type="EMBL" id="BFEA01000020">
    <property type="protein sequence ID" value="GBG61430.1"/>
    <property type="molecule type" value="Genomic_DNA"/>
</dbReference>
<dbReference type="PANTHER" id="PTHR33064">
    <property type="entry name" value="POL PROTEIN"/>
    <property type="match status" value="1"/>
</dbReference>
<keyword evidence="7" id="KW-1185">Reference proteome</keyword>
<gene>
    <name evidence="6" type="ORF">CBR_g21775</name>
</gene>
<evidence type="ECO:0008006" key="8">
    <source>
        <dbReference type="Google" id="ProtNLM"/>
    </source>
</evidence>
<dbReference type="SUPFAM" id="SSF57756">
    <property type="entry name" value="Retrovirus zinc finger-like domains"/>
    <property type="match status" value="1"/>
</dbReference>
<evidence type="ECO:0000259" key="4">
    <source>
        <dbReference type="Pfam" id="PF00078"/>
    </source>
</evidence>
<dbReference type="InterPro" id="IPR043128">
    <property type="entry name" value="Rev_trsase/Diguanyl_cyclase"/>
</dbReference>
<dbReference type="GO" id="GO:0003676">
    <property type="term" value="F:nucleic acid binding"/>
    <property type="evidence" value="ECO:0007669"/>
    <property type="project" value="InterPro"/>
</dbReference>
<feature type="compositionally biased region" description="Basic and acidic residues" evidence="3">
    <location>
        <begin position="1100"/>
        <end position="1123"/>
    </location>
</feature>
<dbReference type="InterPro" id="IPR041577">
    <property type="entry name" value="RT_RNaseH_2"/>
</dbReference>
<keyword evidence="2" id="KW-0378">Hydrolase</keyword>
<evidence type="ECO:0000256" key="1">
    <source>
        <dbReference type="ARBA" id="ARBA00022670"/>
    </source>
</evidence>
<feature type="compositionally biased region" description="Polar residues" evidence="3">
    <location>
        <begin position="1479"/>
        <end position="1500"/>
    </location>
</feature>